<dbReference type="Gene3D" id="1.10.3700.10">
    <property type="entry name" value="AGR C 984p-like"/>
    <property type="match status" value="1"/>
</dbReference>
<dbReference type="eggNOG" id="ENOG502ZBJH">
    <property type="taxonomic scope" value="Bacteria"/>
</dbReference>
<dbReference type="InterPro" id="IPR023157">
    <property type="entry name" value="AGR-C-984p-like_sf"/>
</dbReference>
<proteinExistence type="predicted"/>
<sequence length="259" mass="28930">MTSTYLNYKLISRDITKNLSEKASEKANSREIKYYSDHISEIKSVDDFIGNARIFNFAMQAFGLDDMAYAKGFMRKILAGPPDANGMRLVDRIQDARFREFANAFDFQTHGANTTQRAEARQAPIDSYVRQKLESDAGQQDEGTRLALYFKRQAGTIRSAFGILADKALAEVVRTALGLPPEMAMSNLDAQAALINRKLDIASFKDTEKLDKFIKRFTIMWDQKNDTASTPTLSLFGGSDSGFDTGLLLKLQSIRLGGH</sequence>
<dbReference type="AlphaFoldDB" id="A0A089NPN2"/>
<dbReference type="Pfam" id="PF06748">
    <property type="entry name" value="DUF1217"/>
    <property type="match status" value="1"/>
</dbReference>
<keyword evidence="2" id="KW-1185">Reference proteome</keyword>
<dbReference type="STRING" id="693986.MOC_2106"/>
<gene>
    <name evidence="1" type="ORF">MOC_2106</name>
</gene>
<name>A0A089NPN2_9HYPH</name>
<keyword evidence="1" id="KW-0966">Cell projection</keyword>
<dbReference type="EMBL" id="CP003811">
    <property type="protein sequence ID" value="AIQ89861.1"/>
    <property type="molecule type" value="Genomic_DNA"/>
</dbReference>
<keyword evidence="1" id="KW-0282">Flagellum</keyword>
<accession>A0A089NPN2</accession>
<evidence type="ECO:0000313" key="1">
    <source>
        <dbReference type="EMBL" id="AIQ89861.1"/>
    </source>
</evidence>
<dbReference type="InterPro" id="IPR010626">
    <property type="entry name" value="DUF1217"/>
</dbReference>
<organism evidence="1 2">
    <name type="scientific">Methylobacterium oryzae CBMB20</name>
    <dbReference type="NCBI Taxonomy" id="693986"/>
    <lineage>
        <taxon>Bacteria</taxon>
        <taxon>Pseudomonadati</taxon>
        <taxon>Pseudomonadota</taxon>
        <taxon>Alphaproteobacteria</taxon>
        <taxon>Hyphomicrobiales</taxon>
        <taxon>Methylobacteriaceae</taxon>
        <taxon>Methylobacterium</taxon>
    </lineage>
</organism>
<dbReference type="SUPFAM" id="SSF158837">
    <property type="entry name" value="AGR C 984p-like"/>
    <property type="match status" value="1"/>
</dbReference>
<protein>
    <submittedName>
        <fullName evidence="1">Flagellar basal-body rod protein flgF</fullName>
    </submittedName>
</protein>
<dbReference type="HOGENOM" id="CLU_074035_0_0_5"/>
<evidence type="ECO:0000313" key="2">
    <source>
        <dbReference type="Proteomes" id="UP000029492"/>
    </source>
</evidence>
<dbReference type="Proteomes" id="UP000029492">
    <property type="component" value="Chromosome"/>
</dbReference>
<keyword evidence="1" id="KW-0969">Cilium</keyword>
<dbReference type="KEGG" id="mor:MOC_2106"/>
<reference evidence="1 2" key="1">
    <citation type="journal article" date="2014" name="PLoS ONE">
        <title>Genome Information of Methylobacterium oryzae, a Plant-Probiotic Methylotroph in the Phyllosphere.</title>
        <authorList>
            <person name="Kwak M.J."/>
            <person name="Jeong H."/>
            <person name="Madhaiyan M."/>
            <person name="Lee Y."/>
            <person name="Sa T.M."/>
            <person name="Oh T.K."/>
            <person name="Kim J.F."/>
        </authorList>
    </citation>
    <scope>NUCLEOTIDE SEQUENCE [LARGE SCALE GENOMIC DNA]</scope>
    <source>
        <strain evidence="1 2">CBMB20</strain>
    </source>
</reference>
<dbReference type="RefSeq" id="WP_043756876.1">
    <property type="nucleotide sequence ID" value="NZ_CP003811.1"/>
</dbReference>